<feature type="region of interest" description="Disordered" evidence="1">
    <location>
        <begin position="1"/>
        <end position="42"/>
    </location>
</feature>
<evidence type="ECO:0000256" key="1">
    <source>
        <dbReference type="SAM" id="MobiDB-lite"/>
    </source>
</evidence>
<keyword evidence="3" id="KW-1185">Reference proteome</keyword>
<dbReference type="KEGG" id="tol:TOL_0569"/>
<dbReference type="STRING" id="187493.CN03_15205"/>
<proteinExistence type="predicted"/>
<evidence type="ECO:0000313" key="2">
    <source>
        <dbReference type="EMBL" id="CCU71008.1"/>
    </source>
</evidence>
<dbReference type="EMBL" id="HF680312">
    <property type="protein sequence ID" value="CCU71008.1"/>
    <property type="molecule type" value="Genomic_DNA"/>
</dbReference>
<name>M5DNJ3_9GAMM</name>
<dbReference type="Proteomes" id="UP000011866">
    <property type="component" value="Chromosome"/>
</dbReference>
<gene>
    <name evidence="2" type="ORF">TOL_0569</name>
</gene>
<dbReference type="AlphaFoldDB" id="M5DNJ3"/>
<feature type="compositionally biased region" description="Basic and acidic residues" evidence="1">
    <location>
        <begin position="28"/>
        <end position="42"/>
    </location>
</feature>
<sequence>MSSSQPAPPSLSQGEHVHPGHAQLDHAAMQHDAGEVQDRHGCCAGDKGDADCMMSGCLSMMPPVAHVSSHIHAGSSSILFHAPAIPRPPYFPLLRPPIA</sequence>
<evidence type="ECO:0000313" key="3">
    <source>
        <dbReference type="Proteomes" id="UP000011866"/>
    </source>
</evidence>
<feature type="compositionally biased region" description="Low complexity" evidence="1">
    <location>
        <begin position="1"/>
        <end position="13"/>
    </location>
</feature>
<protein>
    <submittedName>
        <fullName evidence="2">Uncharacterized protein</fullName>
    </submittedName>
</protein>
<dbReference type="HOGENOM" id="CLU_2319157_0_0_6"/>
<reference evidence="2 3" key="1">
    <citation type="journal article" date="2013" name="Genome Announc.">
        <title>Genome Sequence of Thalassolituus oleivorans MIL-1 (DSM 14913T).</title>
        <authorList>
            <person name="Golyshin P.N."/>
            <person name="Werner J."/>
            <person name="Chernikova T.N."/>
            <person name="Tran H."/>
            <person name="Ferrer M."/>
            <person name="Yakimov M.M."/>
            <person name="Teeling H."/>
            <person name="Golyshina O.V."/>
        </authorList>
    </citation>
    <scope>NUCLEOTIDE SEQUENCE [LARGE SCALE GENOMIC DNA]</scope>
    <source>
        <strain evidence="2 3">MIL-1</strain>
    </source>
</reference>
<accession>M5DNJ3</accession>
<organism evidence="2 3">
    <name type="scientific">Thalassolituus oleivorans MIL-1</name>
    <dbReference type="NCBI Taxonomy" id="1298593"/>
    <lineage>
        <taxon>Bacteria</taxon>
        <taxon>Pseudomonadati</taxon>
        <taxon>Pseudomonadota</taxon>
        <taxon>Gammaproteobacteria</taxon>
        <taxon>Oceanospirillales</taxon>
        <taxon>Oceanospirillaceae</taxon>
        <taxon>Thalassolituus</taxon>
    </lineage>
</organism>